<evidence type="ECO:0000313" key="2">
    <source>
        <dbReference type="Proteomes" id="UP000663853"/>
    </source>
</evidence>
<protein>
    <recommendedName>
        <fullName evidence="3">Methyltransferase domain-containing protein</fullName>
    </recommendedName>
</protein>
<dbReference type="Pfam" id="PF13489">
    <property type="entry name" value="Methyltransf_23"/>
    <property type="match status" value="1"/>
</dbReference>
<accession>A0A8H3CM16</accession>
<dbReference type="EMBL" id="CAJMXA010003103">
    <property type="protein sequence ID" value="CAE6491294.1"/>
    <property type="molecule type" value="Genomic_DNA"/>
</dbReference>
<evidence type="ECO:0008006" key="3">
    <source>
        <dbReference type="Google" id="ProtNLM"/>
    </source>
</evidence>
<dbReference type="Gene3D" id="3.40.50.150">
    <property type="entry name" value="Vaccinia Virus protein VP39"/>
    <property type="match status" value="1"/>
</dbReference>
<name>A0A8H3CM16_9AGAM</name>
<dbReference type="SUPFAM" id="SSF53335">
    <property type="entry name" value="S-adenosyl-L-methionine-dependent methyltransferases"/>
    <property type="match status" value="1"/>
</dbReference>
<comment type="caution">
    <text evidence="1">The sequence shown here is derived from an EMBL/GenBank/DDBJ whole genome shotgun (WGS) entry which is preliminary data.</text>
</comment>
<dbReference type="InterPro" id="IPR029063">
    <property type="entry name" value="SAM-dependent_MTases_sf"/>
</dbReference>
<dbReference type="Proteomes" id="UP000663853">
    <property type="component" value="Unassembled WGS sequence"/>
</dbReference>
<evidence type="ECO:0000313" key="1">
    <source>
        <dbReference type="EMBL" id="CAE6491294.1"/>
    </source>
</evidence>
<sequence length="398" mass="45989">MPIEFNRPDHWDEDDTCIEGYQEEEDFSDIDSDSSDVTTRSMSTLNSVEVNNYFREVYGRAYPADANIPAFVPLDNGEAARLEIQHHYTKLLIGSNYFGPVRERLQPHPTRRKRVLDIFTADGTWAQEMATEFPHVDFVSLDMIPLVPHTPRPNVNFEVYDVYNGFAEPDASFDIVHTRRTVTQFRDYYSFLREVHRVLRPGGLMLFGQIEIEVYQYTAPDPSSPKDPGEDLFPGPHVIPAKQSLPAMTHGMELLRDSLTLQQVKVFMWRELPELLAPCSTLWQYQPREHDMKPGEIRPYQTGIEAVCIRPILGFKGIVSQTHIYPTTPWHSSPRLRALGEIVQQVGEWNWKNFGLLFRQAGHDEKLVDALIEAGHKERISKDIWQVMRYHTIHATKI</sequence>
<dbReference type="AlphaFoldDB" id="A0A8H3CM16"/>
<dbReference type="CDD" id="cd02440">
    <property type="entry name" value="AdoMet_MTases"/>
    <property type="match status" value="1"/>
</dbReference>
<reference evidence="1" key="1">
    <citation type="submission" date="2021-01" db="EMBL/GenBank/DDBJ databases">
        <authorList>
            <person name="Kaushik A."/>
        </authorList>
    </citation>
    <scope>NUCLEOTIDE SEQUENCE</scope>
    <source>
        <strain evidence="1">AG6-10EEA</strain>
    </source>
</reference>
<organism evidence="1 2">
    <name type="scientific">Rhizoctonia solani</name>
    <dbReference type="NCBI Taxonomy" id="456999"/>
    <lineage>
        <taxon>Eukaryota</taxon>
        <taxon>Fungi</taxon>
        <taxon>Dikarya</taxon>
        <taxon>Basidiomycota</taxon>
        <taxon>Agaricomycotina</taxon>
        <taxon>Agaricomycetes</taxon>
        <taxon>Cantharellales</taxon>
        <taxon>Ceratobasidiaceae</taxon>
        <taxon>Rhizoctonia</taxon>
    </lineage>
</organism>
<gene>
    <name evidence="1" type="ORF">RDB_LOCUS101495</name>
</gene>
<proteinExistence type="predicted"/>